<protein>
    <submittedName>
        <fullName evidence="5">GntR family transcriptional regulator</fullName>
    </submittedName>
</protein>
<dbReference type="InterPro" id="IPR036388">
    <property type="entry name" value="WH-like_DNA-bd_sf"/>
</dbReference>
<evidence type="ECO:0000256" key="3">
    <source>
        <dbReference type="ARBA" id="ARBA00023163"/>
    </source>
</evidence>
<name>A0ABV6LRU1_9BACI</name>
<dbReference type="Pfam" id="PF00392">
    <property type="entry name" value="GntR"/>
    <property type="match status" value="1"/>
</dbReference>
<organism evidence="5 6">
    <name type="scientific">Pontibacillus salicampi</name>
    <dbReference type="NCBI Taxonomy" id="1449801"/>
    <lineage>
        <taxon>Bacteria</taxon>
        <taxon>Bacillati</taxon>
        <taxon>Bacillota</taxon>
        <taxon>Bacilli</taxon>
        <taxon>Bacillales</taxon>
        <taxon>Bacillaceae</taxon>
        <taxon>Pontibacillus</taxon>
    </lineage>
</organism>
<dbReference type="Gene3D" id="3.40.1410.10">
    <property type="entry name" value="Chorismate lyase-like"/>
    <property type="match status" value="1"/>
</dbReference>
<dbReference type="SMART" id="SM00866">
    <property type="entry name" value="UTRA"/>
    <property type="match status" value="1"/>
</dbReference>
<sequence>MTSQHKNISMAMFIADEIQREIERGVYSDGKRLPSEASMCHRFYTNRYTIRQAMDRLVNIGLVRSRKGVGYFVNERPLDLCYTITPFTRFSTMIENGGLKPSAMIISQEKRLPSEKVQEALHVTQNDEVYRFEILRFADDTPLAWNETWLPAKMFEGLPQYMTSFVSLYDILKKHYHVRPKRINSTFQAVVPTVNEATYLQISPSTPLLQIESIVKDEIAGRMEYTKAKYRGDLCQVTSEL</sequence>
<evidence type="ECO:0000313" key="5">
    <source>
        <dbReference type="EMBL" id="MFC0525113.1"/>
    </source>
</evidence>
<dbReference type="RefSeq" id="WP_377349942.1">
    <property type="nucleotide sequence ID" value="NZ_JBHLTP010000013.1"/>
</dbReference>
<evidence type="ECO:0000256" key="2">
    <source>
        <dbReference type="ARBA" id="ARBA00023125"/>
    </source>
</evidence>
<dbReference type="PANTHER" id="PTHR44846">
    <property type="entry name" value="MANNOSYL-D-GLYCERATE TRANSPORT/METABOLISM SYSTEM REPRESSOR MNGR-RELATED"/>
    <property type="match status" value="1"/>
</dbReference>
<dbReference type="InterPro" id="IPR011663">
    <property type="entry name" value="UTRA"/>
</dbReference>
<reference evidence="5 6" key="1">
    <citation type="submission" date="2024-09" db="EMBL/GenBank/DDBJ databases">
        <authorList>
            <person name="Sun Q."/>
            <person name="Mori K."/>
        </authorList>
    </citation>
    <scope>NUCLEOTIDE SEQUENCE [LARGE SCALE GENOMIC DNA]</scope>
    <source>
        <strain evidence="5 6">NCAIM B.02529</strain>
    </source>
</reference>
<keyword evidence="2" id="KW-0238">DNA-binding</keyword>
<evidence type="ECO:0000259" key="4">
    <source>
        <dbReference type="PROSITE" id="PS50949"/>
    </source>
</evidence>
<comment type="caution">
    <text evidence="5">The sequence shown here is derived from an EMBL/GenBank/DDBJ whole genome shotgun (WGS) entry which is preliminary data.</text>
</comment>
<feature type="domain" description="HTH gntR-type" evidence="4">
    <location>
        <begin position="8"/>
        <end position="76"/>
    </location>
</feature>
<dbReference type="InterPro" id="IPR036390">
    <property type="entry name" value="WH_DNA-bd_sf"/>
</dbReference>
<gene>
    <name evidence="5" type="ORF">ACFFGV_16150</name>
</gene>
<keyword evidence="3" id="KW-0804">Transcription</keyword>
<dbReference type="InterPro" id="IPR000524">
    <property type="entry name" value="Tscrpt_reg_HTH_GntR"/>
</dbReference>
<dbReference type="Proteomes" id="UP001589836">
    <property type="component" value="Unassembled WGS sequence"/>
</dbReference>
<evidence type="ECO:0000256" key="1">
    <source>
        <dbReference type="ARBA" id="ARBA00023015"/>
    </source>
</evidence>
<keyword evidence="1" id="KW-0805">Transcription regulation</keyword>
<dbReference type="SUPFAM" id="SSF46785">
    <property type="entry name" value="Winged helix' DNA-binding domain"/>
    <property type="match status" value="1"/>
</dbReference>
<dbReference type="Gene3D" id="1.10.10.10">
    <property type="entry name" value="Winged helix-like DNA-binding domain superfamily/Winged helix DNA-binding domain"/>
    <property type="match status" value="1"/>
</dbReference>
<dbReference type="PROSITE" id="PS50949">
    <property type="entry name" value="HTH_GNTR"/>
    <property type="match status" value="1"/>
</dbReference>
<keyword evidence="6" id="KW-1185">Reference proteome</keyword>
<dbReference type="PRINTS" id="PR00035">
    <property type="entry name" value="HTHGNTR"/>
</dbReference>
<evidence type="ECO:0000313" key="6">
    <source>
        <dbReference type="Proteomes" id="UP001589836"/>
    </source>
</evidence>
<dbReference type="SUPFAM" id="SSF64288">
    <property type="entry name" value="Chorismate lyase-like"/>
    <property type="match status" value="1"/>
</dbReference>
<dbReference type="Pfam" id="PF07702">
    <property type="entry name" value="UTRA"/>
    <property type="match status" value="1"/>
</dbReference>
<proteinExistence type="predicted"/>
<dbReference type="InterPro" id="IPR028978">
    <property type="entry name" value="Chorismate_lyase_/UTRA_dom_sf"/>
</dbReference>
<accession>A0ABV6LRU1</accession>
<dbReference type="CDD" id="cd07377">
    <property type="entry name" value="WHTH_GntR"/>
    <property type="match status" value="1"/>
</dbReference>
<dbReference type="SMART" id="SM00345">
    <property type="entry name" value="HTH_GNTR"/>
    <property type="match status" value="1"/>
</dbReference>
<dbReference type="InterPro" id="IPR050679">
    <property type="entry name" value="Bact_HTH_transcr_reg"/>
</dbReference>
<dbReference type="PANTHER" id="PTHR44846:SF1">
    <property type="entry name" value="MANNOSYL-D-GLYCERATE TRANSPORT_METABOLISM SYSTEM REPRESSOR MNGR-RELATED"/>
    <property type="match status" value="1"/>
</dbReference>
<dbReference type="EMBL" id="JBHLTP010000013">
    <property type="protein sequence ID" value="MFC0525113.1"/>
    <property type="molecule type" value="Genomic_DNA"/>
</dbReference>